<dbReference type="PANTHER" id="PTHR42911:SF1">
    <property type="entry name" value="MODULATOR OF FTSH PROTEASE HFLC"/>
    <property type="match status" value="1"/>
</dbReference>
<proteinExistence type="inferred from homology"/>
<name>A0A517LW22_9BACT</name>
<evidence type="ECO:0000256" key="7">
    <source>
        <dbReference type="SAM" id="Phobius"/>
    </source>
</evidence>
<feature type="transmembrane region" description="Helical" evidence="7">
    <location>
        <begin position="12"/>
        <end position="30"/>
    </location>
</feature>
<feature type="domain" description="Band 7" evidence="8">
    <location>
        <begin position="25"/>
        <end position="198"/>
    </location>
</feature>
<evidence type="ECO:0000256" key="1">
    <source>
        <dbReference type="ARBA" id="ARBA00004167"/>
    </source>
</evidence>
<dbReference type="EMBL" id="CP036261">
    <property type="protein sequence ID" value="QDS86817.1"/>
    <property type="molecule type" value="Genomic_DNA"/>
</dbReference>
<reference evidence="9 10" key="1">
    <citation type="submission" date="2019-02" db="EMBL/GenBank/DDBJ databases">
        <title>Deep-cultivation of Planctomycetes and their phenomic and genomic characterization uncovers novel biology.</title>
        <authorList>
            <person name="Wiegand S."/>
            <person name="Jogler M."/>
            <person name="Boedeker C."/>
            <person name="Pinto D."/>
            <person name="Vollmers J."/>
            <person name="Rivas-Marin E."/>
            <person name="Kohn T."/>
            <person name="Peeters S.H."/>
            <person name="Heuer A."/>
            <person name="Rast P."/>
            <person name="Oberbeckmann S."/>
            <person name="Bunk B."/>
            <person name="Jeske O."/>
            <person name="Meyerdierks A."/>
            <person name="Storesund J.E."/>
            <person name="Kallscheuer N."/>
            <person name="Luecker S."/>
            <person name="Lage O.M."/>
            <person name="Pohl T."/>
            <person name="Merkel B.J."/>
            <person name="Hornburger P."/>
            <person name="Mueller R.-W."/>
            <person name="Bruemmer F."/>
            <person name="Labrenz M."/>
            <person name="Spormann A.M."/>
            <person name="Op den Camp H."/>
            <person name="Overmann J."/>
            <person name="Amann R."/>
            <person name="Jetten M.S.M."/>
            <person name="Mascher T."/>
            <person name="Medema M.H."/>
            <person name="Devos D.P."/>
            <person name="Kaster A.-K."/>
            <person name="Ovreas L."/>
            <person name="Rohde M."/>
            <person name="Galperin M.Y."/>
            <person name="Jogler C."/>
        </authorList>
    </citation>
    <scope>NUCLEOTIDE SEQUENCE [LARGE SCALE GENOMIC DNA]</scope>
    <source>
        <strain evidence="9 10">EC9</strain>
    </source>
</reference>
<dbReference type="InterPro" id="IPR010200">
    <property type="entry name" value="HflC"/>
</dbReference>
<protein>
    <recommendedName>
        <fullName evidence="6">Protein HflC</fullName>
    </recommendedName>
</protein>
<dbReference type="Gene3D" id="3.30.479.30">
    <property type="entry name" value="Band 7 domain"/>
    <property type="match status" value="1"/>
</dbReference>
<evidence type="ECO:0000313" key="10">
    <source>
        <dbReference type="Proteomes" id="UP000319557"/>
    </source>
</evidence>
<comment type="function">
    <text evidence="6">HflC and HflK could regulate a protease.</text>
</comment>
<keyword evidence="10" id="KW-1185">Reference proteome</keyword>
<dbReference type="NCBIfam" id="TIGR01932">
    <property type="entry name" value="hflC"/>
    <property type="match status" value="1"/>
</dbReference>
<dbReference type="PIRSF" id="PIRSF005651">
    <property type="entry name" value="HflC"/>
    <property type="match status" value="1"/>
</dbReference>
<dbReference type="GO" id="GO:0006508">
    <property type="term" value="P:proteolysis"/>
    <property type="evidence" value="ECO:0007669"/>
    <property type="project" value="UniProtKB-KW"/>
</dbReference>
<dbReference type="Proteomes" id="UP000319557">
    <property type="component" value="Chromosome"/>
</dbReference>
<evidence type="ECO:0000256" key="6">
    <source>
        <dbReference type="PIRNR" id="PIRNR005651"/>
    </source>
</evidence>
<dbReference type="RefSeq" id="WP_145090303.1">
    <property type="nucleotide sequence ID" value="NZ_CP036261.1"/>
</dbReference>
<evidence type="ECO:0000256" key="2">
    <source>
        <dbReference type="ARBA" id="ARBA00007862"/>
    </source>
</evidence>
<accession>A0A517LW22</accession>
<dbReference type="AlphaFoldDB" id="A0A517LW22"/>
<organism evidence="9 10">
    <name type="scientific">Rosistilla ulvae</name>
    <dbReference type="NCBI Taxonomy" id="1930277"/>
    <lineage>
        <taxon>Bacteria</taxon>
        <taxon>Pseudomonadati</taxon>
        <taxon>Planctomycetota</taxon>
        <taxon>Planctomycetia</taxon>
        <taxon>Pirellulales</taxon>
        <taxon>Pirellulaceae</taxon>
        <taxon>Rosistilla</taxon>
    </lineage>
</organism>
<comment type="subcellular location">
    <subcellularLocation>
        <location evidence="1">Membrane</location>
        <topology evidence="1">Single-pass membrane protein</topology>
    </subcellularLocation>
</comment>
<evidence type="ECO:0000313" key="9">
    <source>
        <dbReference type="EMBL" id="QDS86817.1"/>
    </source>
</evidence>
<dbReference type="OrthoDB" id="9809197at2"/>
<comment type="similarity">
    <text evidence="2 6">Belongs to the band 7/mec-2 family. HflC subfamily.</text>
</comment>
<dbReference type="Pfam" id="PF01145">
    <property type="entry name" value="Band_7"/>
    <property type="match status" value="1"/>
</dbReference>
<keyword evidence="3 7" id="KW-0812">Transmembrane</keyword>
<evidence type="ECO:0000256" key="5">
    <source>
        <dbReference type="ARBA" id="ARBA00023136"/>
    </source>
</evidence>
<keyword evidence="5 7" id="KW-0472">Membrane</keyword>
<evidence type="ECO:0000256" key="3">
    <source>
        <dbReference type="ARBA" id="ARBA00022692"/>
    </source>
</evidence>
<keyword evidence="9" id="KW-0378">Hydrolase</keyword>
<dbReference type="SMART" id="SM00244">
    <property type="entry name" value="PHB"/>
    <property type="match status" value="1"/>
</dbReference>
<evidence type="ECO:0000259" key="8">
    <source>
        <dbReference type="SMART" id="SM00244"/>
    </source>
</evidence>
<dbReference type="KEGG" id="ruv:EC9_09910"/>
<sequence>MKPETVINLLRGLAVLAILLVLAPFFCFVIDEREMGVVMRFGKPAREKVEPGVYYKLPFVETVRRLPKTRQFWGDSRRFLLPDLPTRDDKKIELIPWAMWQIDDAETGPTTFVQRLRTIENAEERVAQICRSAIRDVITQYDLAELVRSTNRTLTLSGDQQLLDDELAEVGESQAEQMLVELEEKSESNSKEILAGRSKILDQIKIEAQRRLASKDDQEGIGRGIRLIDIGISQIAFVDSVRIKTFDRWIAERESISARNVNEGERLKAAIINETNAEVQSIEGKGQQKASETKGQADADVIKSYAEAMNEVGEFYTFVRTLEAYEKAITKDSSLILTTDSEFFGLLKKLEPLKK</sequence>
<dbReference type="SUPFAM" id="SSF117892">
    <property type="entry name" value="Band 7/SPFH domain"/>
    <property type="match status" value="1"/>
</dbReference>
<gene>
    <name evidence="9" type="primary">hflC</name>
    <name evidence="9" type="ORF">EC9_09910</name>
</gene>
<dbReference type="InterPro" id="IPR001107">
    <property type="entry name" value="Band_7"/>
</dbReference>
<dbReference type="GO" id="GO:0008233">
    <property type="term" value="F:peptidase activity"/>
    <property type="evidence" value="ECO:0007669"/>
    <property type="project" value="UniProtKB-KW"/>
</dbReference>
<keyword evidence="9" id="KW-0645">Protease</keyword>
<dbReference type="InterPro" id="IPR036013">
    <property type="entry name" value="Band_7/SPFH_dom_sf"/>
</dbReference>
<keyword evidence="4 7" id="KW-1133">Transmembrane helix</keyword>
<dbReference type="GO" id="GO:0016020">
    <property type="term" value="C:membrane"/>
    <property type="evidence" value="ECO:0007669"/>
    <property type="project" value="UniProtKB-SubCell"/>
</dbReference>
<evidence type="ECO:0000256" key="4">
    <source>
        <dbReference type="ARBA" id="ARBA00022989"/>
    </source>
</evidence>
<dbReference type="PANTHER" id="PTHR42911">
    <property type="entry name" value="MODULATOR OF FTSH PROTEASE HFLC"/>
    <property type="match status" value="1"/>
</dbReference>